<dbReference type="PANTHER" id="PTHR43792:SF1">
    <property type="entry name" value="N-ACETYLTRANSFERASE DOMAIN-CONTAINING PROTEIN"/>
    <property type="match status" value="1"/>
</dbReference>
<organism evidence="2 3">
    <name type="scientific">Lysinibacillus alkalisoli</name>
    <dbReference type="NCBI Taxonomy" id="1911548"/>
    <lineage>
        <taxon>Bacteria</taxon>
        <taxon>Bacillati</taxon>
        <taxon>Bacillota</taxon>
        <taxon>Bacilli</taxon>
        <taxon>Bacillales</taxon>
        <taxon>Bacillaceae</taxon>
        <taxon>Lysinibacillus</taxon>
    </lineage>
</organism>
<sequence>MLKKRELVECTELFELLSNPTVFPYVRQKATSADEYWFMTKQLMEEEAAGTAVSRTIIDDWNQVIGTISLFDIQEGAGFLGTWIGEPFQGKGYNQRAKHDFLSELFFELDFHTVFLRIRVENIKSQRAAMKLPYVVEANESHPTLLQQINANGNEFKLYQIPRDLFYMVAAQTANEEVVAM</sequence>
<reference evidence="2" key="2">
    <citation type="submission" date="2020-09" db="EMBL/GenBank/DDBJ databases">
        <authorList>
            <person name="Sun Q."/>
            <person name="Zhou Y."/>
        </authorList>
    </citation>
    <scope>NUCLEOTIDE SEQUENCE</scope>
    <source>
        <strain evidence="2">CGMCC 1.15760</strain>
    </source>
</reference>
<evidence type="ECO:0000259" key="1">
    <source>
        <dbReference type="Pfam" id="PF13302"/>
    </source>
</evidence>
<protein>
    <submittedName>
        <fullName evidence="2">Alanine acetyltransferase</fullName>
    </submittedName>
</protein>
<name>A0A917FYE9_9BACI</name>
<dbReference type="PANTHER" id="PTHR43792">
    <property type="entry name" value="GNAT FAMILY, PUTATIVE (AFU_ORTHOLOGUE AFUA_3G00765)-RELATED-RELATED"/>
    <property type="match status" value="1"/>
</dbReference>
<proteinExistence type="predicted"/>
<dbReference type="Gene3D" id="3.40.630.30">
    <property type="match status" value="1"/>
</dbReference>
<dbReference type="Proteomes" id="UP000616608">
    <property type="component" value="Unassembled WGS sequence"/>
</dbReference>
<feature type="domain" description="N-acetyltransferase" evidence="1">
    <location>
        <begin position="12"/>
        <end position="132"/>
    </location>
</feature>
<reference evidence="2" key="1">
    <citation type="journal article" date="2014" name="Int. J. Syst. Evol. Microbiol.">
        <title>Complete genome sequence of Corynebacterium casei LMG S-19264T (=DSM 44701T), isolated from a smear-ripened cheese.</title>
        <authorList>
            <consortium name="US DOE Joint Genome Institute (JGI-PGF)"/>
            <person name="Walter F."/>
            <person name="Albersmeier A."/>
            <person name="Kalinowski J."/>
            <person name="Ruckert C."/>
        </authorList>
    </citation>
    <scope>NUCLEOTIDE SEQUENCE</scope>
    <source>
        <strain evidence="2">CGMCC 1.15760</strain>
    </source>
</reference>
<dbReference type="InterPro" id="IPR051531">
    <property type="entry name" value="N-acetyltransferase"/>
</dbReference>
<dbReference type="Pfam" id="PF13302">
    <property type="entry name" value="Acetyltransf_3"/>
    <property type="match status" value="1"/>
</dbReference>
<dbReference type="RefSeq" id="WP_188613489.1">
    <property type="nucleotide sequence ID" value="NZ_BMJT01000002.1"/>
</dbReference>
<keyword evidence="3" id="KW-1185">Reference proteome</keyword>
<comment type="caution">
    <text evidence="2">The sequence shown here is derived from an EMBL/GenBank/DDBJ whole genome shotgun (WGS) entry which is preliminary data.</text>
</comment>
<dbReference type="GO" id="GO:0016747">
    <property type="term" value="F:acyltransferase activity, transferring groups other than amino-acyl groups"/>
    <property type="evidence" value="ECO:0007669"/>
    <property type="project" value="InterPro"/>
</dbReference>
<dbReference type="InterPro" id="IPR016181">
    <property type="entry name" value="Acyl_CoA_acyltransferase"/>
</dbReference>
<dbReference type="AlphaFoldDB" id="A0A917FYE9"/>
<accession>A0A917FYE9</accession>
<evidence type="ECO:0000313" key="2">
    <source>
        <dbReference type="EMBL" id="GGG14102.1"/>
    </source>
</evidence>
<gene>
    <name evidence="2" type="ORF">GCM10007425_05480</name>
</gene>
<dbReference type="EMBL" id="BMJT01000002">
    <property type="protein sequence ID" value="GGG14102.1"/>
    <property type="molecule type" value="Genomic_DNA"/>
</dbReference>
<dbReference type="InterPro" id="IPR000182">
    <property type="entry name" value="GNAT_dom"/>
</dbReference>
<dbReference type="SUPFAM" id="SSF55729">
    <property type="entry name" value="Acyl-CoA N-acyltransferases (Nat)"/>
    <property type="match status" value="1"/>
</dbReference>
<evidence type="ECO:0000313" key="3">
    <source>
        <dbReference type="Proteomes" id="UP000616608"/>
    </source>
</evidence>